<accession>A7RSQ3</accession>
<dbReference type="STRING" id="45351.A7RSQ3"/>
<dbReference type="KEGG" id="nve:5517489"/>
<evidence type="ECO:0000313" key="3">
    <source>
        <dbReference type="Proteomes" id="UP000001593"/>
    </source>
</evidence>
<dbReference type="PANTHER" id="PTHR34754:SF1">
    <property type="entry name" value="COILED-COIL DOMAIN-CONTAINING PROTEIN 60"/>
    <property type="match status" value="1"/>
</dbReference>
<dbReference type="Pfam" id="PF15769">
    <property type="entry name" value="DUF4698"/>
    <property type="match status" value="2"/>
</dbReference>
<feature type="compositionally biased region" description="Low complexity" evidence="1">
    <location>
        <begin position="545"/>
        <end position="559"/>
    </location>
</feature>
<dbReference type="InParanoid" id="A7RSQ3"/>
<dbReference type="Proteomes" id="UP000001593">
    <property type="component" value="Unassembled WGS sequence"/>
</dbReference>
<feature type="compositionally biased region" description="Polar residues" evidence="1">
    <location>
        <begin position="330"/>
        <end position="339"/>
    </location>
</feature>
<keyword evidence="3" id="KW-1185">Reference proteome</keyword>
<dbReference type="PANTHER" id="PTHR34754">
    <property type="entry name" value="COILED-COIL DOMAIN-CONTAINING PROTEIN 60"/>
    <property type="match status" value="1"/>
</dbReference>
<evidence type="ECO:0008006" key="4">
    <source>
        <dbReference type="Google" id="ProtNLM"/>
    </source>
</evidence>
<feature type="region of interest" description="Disordered" evidence="1">
    <location>
        <begin position="95"/>
        <end position="139"/>
    </location>
</feature>
<dbReference type="HOGENOM" id="CLU_360301_0_0_1"/>
<feature type="compositionally biased region" description="Basic and acidic residues" evidence="1">
    <location>
        <begin position="531"/>
        <end position="541"/>
    </location>
</feature>
<proteinExistence type="predicted"/>
<dbReference type="eggNOG" id="ENOG502QVFX">
    <property type="taxonomic scope" value="Eukaryota"/>
</dbReference>
<feature type="compositionally biased region" description="Basic residues" evidence="1">
    <location>
        <begin position="439"/>
        <end position="448"/>
    </location>
</feature>
<dbReference type="OrthoDB" id="10017343at2759"/>
<dbReference type="PhylomeDB" id="A7RSQ3"/>
<reference evidence="2 3" key="1">
    <citation type="journal article" date="2007" name="Science">
        <title>Sea anemone genome reveals ancestral eumetazoan gene repertoire and genomic organization.</title>
        <authorList>
            <person name="Putnam N.H."/>
            <person name="Srivastava M."/>
            <person name="Hellsten U."/>
            <person name="Dirks B."/>
            <person name="Chapman J."/>
            <person name="Salamov A."/>
            <person name="Terry A."/>
            <person name="Shapiro H."/>
            <person name="Lindquist E."/>
            <person name="Kapitonov V.V."/>
            <person name="Jurka J."/>
            <person name="Genikhovich G."/>
            <person name="Grigoriev I.V."/>
            <person name="Lucas S.M."/>
            <person name="Steele R.E."/>
            <person name="Finnerty J.R."/>
            <person name="Technau U."/>
            <person name="Martindale M.Q."/>
            <person name="Rokhsar D.S."/>
        </authorList>
    </citation>
    <scope>NUCLEOTIDE SEQUENCE [LARGE SCALE GENOMIC DNA]</scope>
    <source>
        <strain evidence="3">CH2 X CH6</strain>
    </source>
</reference>
<sequence>MPETDNPRAYIQSKPLPITSHQGLKITARSARVYTCEVPTRREVARENYERRKHQMTKCGYRSVIYKPYQSVGEVFLNDKKLILSALGQQASEQVTQFQDNSSSSSSDSEDDEIRTFKNSRSPTKSKADHQKPVVPQATAYKPEVINDIRVQVNKGRKMVNAVRLGFGLYRLVKDEQEKKQAKADEEQRKKEEAARREMKPPTSDSENSDDENDELRSLIIQLPPSPTHDDNLSPREYHDVDPPGSPAPSTTSQKWKRLGQNAAQSLARDEVTPRDQQPMLHVTKVTPPDTPEIPDYDRSSTEHLTISRTHRQVASAPSERKQLIRPPKSAQSTSSAMSRRSRKLRNPRPYSPVYSNINYNDVADRQSVFRQLCVLHWILEAMSQDVQPAVMPPITSCWKLKELKENINNLRKRVERDKNTEKDWVTFKQNPARFTQRNTRRGTRRISIHPNFLQRLTNNNTPPSSGSNPTYPTPVALRIPQGDTPRSRRGSACSNVSHTENEPAQGQRNEAEDSSPLGVSLGNHGNHARFVGDSDVKNSTDHVSAPASPQTPATPSQANVADKKAKLQKQKSFTVTSVYTPPTNASKAIQKLRAKTRAAKAFKTNLSQKELDKLSTPAEEQRDSRVRAWVQATGAVNTKRFAAAAIAAFGAITLDHNKDKIPTELKSKFDEVAEEKALVLHDNLEVRDRNRMQILERKLMCLETFNNMYKALDQMRSNSVIPDNETSEEMRQRVSEECKWYKDLNDNLPPEVKNDMYCNLVLNKIASYGSLEGRKASSSQFLKVLSTLRMWEICAPDISAALEFVREKVVGMSEIEYEDWFNMKFPQPQRAVSAPPPRTGQRAY</sequence>
<evidence type="ECO:0000313" key="2">
    <source>
        <dbReference type="EMBL" id="EDO45458.1"/>
    </source>
</evidence>
<name>A7RSQ3_NEMVE</name>
<feature type="compositionally biased region" description="Basic and acidic residues" evidence="1">
    <location>
        <begin position="228"/>
        <end position="242"/>
    </location>
</feature>
<dbReference type="AlphaFoldDB" id="A7RSQ3"/>
<gene>
    <name evidence="2" type="ORF">NEMVEDRAFT_v1g240424</name>
</gene>
<protein>
    <recommendedName>
        <fullName evidence="4">Coiled-coil domain-containing protein 60</fullName>
    </recommendedName>
</protein>
<dbReference type="OMA" id="RDIIHCK"/>
<feature type="region of interest" description="Disordered" evidence="1">
    <location>
        <begin position="436"/>
        <end position="568"/>
    </location>
</feature>
<feature type="compositionally biased region" description="Low complexity" evidence="1">
    <location>
        <begin position="458"/>
        <end position="475"/>
    </location>
</feature>
<feature type="region of interest" description="Disordered" evidence="1">
    <location>
        <begin position="177"/>
        <end position="352"/>
    </location>
</feature>
<dbReference type="EMBL" id="DS469535">
    <property type="protein sequence ID" value="EDO45458.1"/>
    <property type="molecule type" value="Genomic_DNA"/>
</dbReference>
<feature type="compositionally biased region" description="Basic and acidic residues" evidence="1">
    <location>
        <begin position="177"/>
        <end position="200"/>
    </location>
</feature>
<dbReference type="InterPro" id="IPR031526">
    <property type="entry name" value="DUF4698"/>
</dbReference>
<organism evidence="2 3">
    <name type="scientific">Nematostella vectensis</name>
    <name type="common">Starlet sea anemone</name>
    <dbReference type="NCBI Taxonomy" id="45351"/>
    <lineage>
        <taxon>Eukaryota</taxon>
        <taxon>Metazoa</taxon>
        <taxon>Cnidaria</taxon>
        <taxon>Anthozoa</taxon>
        <taxon>Hexacorallia</taxon>
        <taxon>Actiniaria</taxon>
        <taxon>Edwardsiidae</taxon>
        <taxon>Nematostella</taxon>
    </lineage>
</organism>
<feature type="compositionally biased region" description="Polar residues" evidence="1">
    <location>
        <begin position="493"/>
        <end position="509"/>
    </location>
</feature>
<evidence type="ECO:0000256" key="1">
    <source>
        <dbReference type="SAM" id="MobiDB-lite"/>
    </source>
</evidence>